<dbReference type="PATRIC" id="fig|243230.17.peg.2198"/>
<sequence length="278" mass="29397">MTKRHNVISLLLALSLTAAQAGGTAQPPVAQSHSAGQTVKLPTLSVNASSIGRTAAVSTVAAEKRQDGPTIPLPAHVRAVLNAPGEHWKADGTDVPPTAYVSVYPVASLRARFPNQPNTFGELLNTLLSTLTGIRSGAVNPSALKLPLPYFPAVNATQVVAGAVMKVQTPEVVGVRYLTYHAQAVGQIPGDALEYTFQGLTRDGKNVVSVHLPYTLAGVPTQAQLDKSGNFNFPGERPGMSAAERQKVYDTYNSELTRKLNAASLSTQDAVVRSIRVR</sequence>
<dbReference type="EnsemblBacteria" id="AAF11539">
    <property type="protein sequence ID" value="AAF11539"/>
    <property type="gene ID" value="DR_1977"/>
</dbReference>
<feature type="signal peptide" evidence="1">
    <location>
        <begin position="1"/>
        <end position="21"/>
    </location>
</feature>
<dbReference type="Proteomes" id="UP000002524">
    <property type="component" value="Chromosome 1"/>
</dbReference>
<dbReference type="GeneID" id="69518213"/>
<keyword evidence="3" id="KW-1185">Reference proteome</keyword>
<dbReference type="AlphaFoldDB" id="Q9RSZ2"/>
<gene>
    <name evidence="2" type="ordered locus">DR_1977</name>
</gene>
<dbReference type="HOGENOM" id="CLU_1000119_0_0_0"/>
<reference evidence="2 3" key="1">
    <citation type="journal article" date="1999" name="Science">
        <title>Genome sequence of the radioresistant bacterium Deinococcus radiodurans R1.</title>
        <authorList>
            <person name="White O."/>
            <person name="Eisen J.A."/>
            <person name="Heidelberg J.F."/>
            <person name="Hickey E.K."/>
            <person name="Peterson J.D."/>
            <person name="Dodson R.J."/>
            <person name="Haft D.H."/>
            <person name="Gwinn M.L."/>
            <person name="Nelson W.C."/>
            <person name="Richardson D.L."/>
            <person name="Moffat K.S."/>
            <person name="Qin H."/>
            <person name="Jiang L."/>
            <person name="Pamphile W."/>
            <person name="Crosby M."/>
            <person name="Shen M."/>
            <person name="Vamathevan J.J."/>
            <person name="Lam P."/>
            <person name="McDonald L."/>
            <person name="Utterback T."/>
            <person name="Zalewski C."/>
            <person name="Makarova K.S."/>
            <person name="Aravind L."/>
            <person name="Daly M.J."/>
            <person name="Minton K.W."/>
            <person name="Fleischmann R.D."/>
            <person name="Ketchum K.A."/>
            <person name="Nelson K.E."/>
            <person name="Salzberg S."/>
            <person name="Smith H.O."/>
            <person name="Venter J.C."/>
            <person name="Fraser C.M."/>
        </authorList>
    </citation>
    <scope>NUCLEOTIDE SEQUENCE [LARGE SCALE GENOMIC DNA]</scope>
    <source>
        <strain evidence="3">ATCC 13939 / DSM 20539 / JCM 16871 / LMG 4051 / NBRC 15346 / NCIMB 9279 / R1 / VKM B-1422</strain>
    </source>
</reference>
<dbReference type="EMBL" id="AE000513">
    <property type="protein sequence ID" value="AAF11539.1"/>
    <property type="molecule type" value="Genomic_DNA"/>
</dbReference>
<dbReference type="STRING" id="243230.DR_1977"/>
<accession>Q9RSZ2</accession>
<evidence type="ECO:0000313" key="2">
    <source>
        <dbReference type="EMBL" id="AAF11539.1"/>
    </source>
</evidence>
<protein>
    <submittedName>
        <fullName evidence="2">Uncharacterized protein</fullName>
    </submittedName>
</protein>
<dbReference type="PIR" id="D75329">
    <property type="entry name" value="D75329"/>
</dbReference>
<evidence type="ECO:0000256" key="1">
    <source>
        <dbReference type="SAM" id="SignalP"/>
    </source>
</evidence>
<name>Q9RSZ2_DEIRA</name>
<dbReference type="RefSeq" id="WP_010888610.1">
    <property type="nucleotide sequence ID" value="NZ_CP015081.1"/>
</dbReference>
<proteinExistence type="predicted"/>
<keyword evidence="1" id="KW-0732">Signal</keyword>
<dbReference type="OrthoDB" id="66999at2"/>
<organism evidence="2 3">
    <name type="scientific">Deinococcus radiodurans (strain ATCC 13939 / DSM 20539 / JCM 16871 / CCUG 27074 / LMG 4051 / NBRC 15346 / NCIMB 9279 / VKM B-1422 / R1)</name>
    <dbReference type="NCBI Taxonomy" id="243230"/>
    <lineage>
        <taxon>Bacteria</taxon>
        <taxon>Thermotogati</taxon>
        <taxon>Deinococcota</taxon>
        <taxon>Deinococci</taxon>
        <taxon>Deinococcales</taxon>
        <taxon>Deinococcaceae</taxon>
        <taxon>Deinococcus</taxon>
    </lineage>
</organism>
<evidence type="ECO:0000313" key="3">
    <source>
        <dbReference type="Proteomes" id="UP000002524"/>
    </source>
</evidence>
<dbReference type="PaxDb" id="243230-DR_1977"/>
<dbReference type="KEGG" id="dra:DR_1977"/>
<feature type="chain" id="PRO_5009974215" evidence="1">
    <location>
        <begin position="22"/>
        <end position="278"/>
    </location>
</feature>
<dbReference type="InParanoid" id="Q9RSZ2"/>